<proteinExistence type="predicted"/>
<evidence type="ECO:0000256" key="3">
    <source>
        <dbReference type="ARBA" id="ARBA00022833"/>
    </source>
</evidence>
<dbReference type="PANTHER" id="PTHR47085">
    <property type="entry name" value="ZINC FINGER MYND DOMAIN-CONTAINING PROTEIN 15"/>
    <property type="match status" value="1"/>
</dbReference>
<comment type="caution">
    <text evidence="7">The sequence shown here is derived from an EMBL/GenBank/DDBJ whole genome shotgun (WGS) entry which is preliminary data.</text>
</comment>
<feature type="region of interest" description="Disordered" evidence="5">
    <location>
        <begin position="627"/>
        <end position="673"/>
    </location>
</feature>
<dbReference type="AlphaFoldDB" id="A0AAV6FIH2"/>
<feature type="compositionally biased region" description="Low complexity" evidence="5">
    <location>
        <begin position="635"/>
        <end position="647"/>
    </location>
</feature>
<protein>
    <recommendedName>
        <fullName evidence="6">MYND-type domain-containing protein</fullName>
    </recommendedName>
</protein>
<dbReference type="Proteomes" id="UP000823561">
    <property type="component" value="Chromosome 24"/>
</dbReference>
<evidence type="ECO:0000313" key="8">
    <source>
        <dbReference type="Proteomes" id="UP000823561"/>
    </source>
</evidence>
<keyword evidence="3" id="KW-0862">Zinc</keyword>
<dbReference type="SUPFAM" id="SSF144232">
    <property type="entry name" value="HIT/MYND zinc finger-like"/>
    <property type="match status" value="1"/>
</dbReference>
<dbReference type="EMBL" id="JADWDJ010000024">
    <property type="protein sequence ID" value="KAG5260922.1"/>
    <property type="molecule type" value="Genomic_DNA"/>
</dbReference>
<dbReference type="Pfam" id="PF01753">
    <property type="entry name" value="zf-MYND"/>
    <property type="match status" value="1"/>
</dbReference>
<dbReference type="PROSITE" id="PS50865">
    <property type="entry name" value="ZF_MYND_2"/>
    <property type="match status" value="1"/>
</dbReference>
<evidence type="ECO:0000256" key="4">
    <source>
        <dbReference type="PROSITE-ProRule" id="PRU00134"/>
    </source>
</evidence>
<keyword evidence="2 4" id="KW-0863">Zinc-finger</keyword>
<organism evidence="7 8">
    <name type="scientific">Alosa alosa</name>
    <name type="common">allis shad</name>
    <dbReference type="NCBI Taxonomy" id="278164"/>
    <lineage>
        <taxon>Eukaryota</taxon>
        <taxon>Metazoa</taxon>
        <taxon>Chordata</taxon>
        <taxon>Craniata</taxon>
        <taxon>Vertebrata</taxon>
        <taxon>Euteleostomi</taxon>
        <taxon>Actinopterygii</taxon>
        <taxon>Neopterygii</taxon>
        <taxon>Teleostei</taxon>
        <taxon>Clupei</taxon>
        <taxon>Clupeiformes</taxon>
        <taxon>Clupeoidei</taxon>
        <taxon>Clupeidae</taxon>
        <taxon>Alosa</taxon>
    </lineage>
</organism>
<reference evidence="7" key="1">
    <citation type="submission" date="2020-10" db="EMBL/GenBank/DDBJ databases">
        <title>Chromosome-scale genome assembly of the Allis shad, Alosa alosa.</title>
        <authorList>
            <person name="Margot Z."/>
            <person name="Christophe K."/>
            <person name="Cabau C."/>
            <person name="Louis A."/>
            <person name="Berthelot C."/>
            <person name="Parey E."/>
            <person name="Roest Crollius H."/>
            <person name="Montfort J."/>
            <person name="Robinson-Rechavi M."/>
            <person name="Bucao C."/>
            <person name="Bouchez O."/>
            <person name="Gislard M."/>
            <person name="Lluch J."/>
            <person name="Milhes M."/>
            <person name="Lampietro C."/>
            <person name="Lopez Roques C."/>
            <person name="Donnadieu C."/>
            <person name="Braasch I."/>
            <person name="Desvignes T."/>
            <person name="Postlethwait J."/>
            <person name="Bobe J."/>
            <person name="Guiguen Y."/>
        </authorList>
    </citation>
    <scope>NUCLEOTIDE SEQUENCE</scope>
    <source>
        <strain evidence="7">M-15738</strain>
        <tissue evidence="7">Blood</tissue>
    </source>
</reference>
<evidence type="ECO:0000256" key="2">
    <source>
        <dbReference type="ARBA" id="ARBA00022771"/>
    </source>
</evidence>
<name>A0AAV6FIH2_9TELE</name>
<dbReference type="Pfam" id="PF20179">
    <property type="entry name" value="MSS51_C"/>
    <property type="match status" value="1"/>
</dbReference>
<evidence type="ECO:0000256" key="1">
    <source>
        <dbReference type="ARBA" id="ARBA00022723"/>
    </source>
</evidence>
<dbReference type="GO" id="GO:0008270">
    <property type="term" value="F:zinc ion binding"/>
    <property type="evidence" value="ECO:0007669"/>
    <property type="project" value="UniProtKB-KW"/>
</dbReference>
<dbReference type="GO" id="GO:0042826">
    <property type="term" value="F:histone deacetylase binding"/>
    <property type="evidence" value="ECO:0007669"/>
    <property type="project" value="InterPro"/>
</dbReference>
<dbReference type="GO" id="GO:0045892">
    <property type="term" value="P:negative regulation of DNA-templated transcription"/>
    <property type="evidence" value="ECO:0007669"/>
    <property type="project" value="InterPro"/>
</dbReference>
<dbReference type="InterPro" id="IPR002893">
    <property type="entry name" value="Znf_MYND"/>
</dbReference>
<dbReference type="InterPro" id="IPR046824">
    <property type="entry name" value="Mss51-like_C"/>
</dbReference>
<accession>A0AAV6FIH2</accession>
<evidence type="ECO:0000256" key="5">
    <source>
        <dbReference type="SAM" id="MobiDB-lite"/>
    </source>
</evidence>
<sequence>MSPYFPLQMELVSGYRDQLIAFSETMAQWYRSFQTCPKTHCEKRCLSDTWGYGPPRYPIDEASPLWILHLLDCTASPPAVHSRLSQSEIDPADLTRCEGDSVLMVTDASGLPLGFDVLSRGWAGSLGGGEAAGGDGKGAVGTTQRMVGLLRRCMEAPMSGGLPRRPQTLRVNDRKLHRLLSRSERAYAALRVVLCPQALGDWGPTTLEPVSGEPEPQEFSMRWPSARYCHVCKKHSFPSQLKPCSQCKAVLYCSDQCSQADWTRSPEDASHQHWCDKLAVCMSHAAQLADLPFTYTAEVTQDDFDMEYFLKKNKLDSGYWLLWSLLVRSPRYELHTGMEQSREPVSVWLAGHLEPYGPLLEESDTLLCKVPHNAPSLSSPLVSWRQYFAWRRLNLASPVAALLSSPLSIYYIITSLVPRDFPELNILKKQSLKIHIIESYREFNSLLVFWELSVLLPHVSFELCFIGERLPPESDEQQYVLQKKEGLVTLVSPSFSSEERIEKKSIRVKVYRRVYHMLQGSKPDLVIGFRPAIPLHDLWVSTLPRLQTLRVPAYFCELSEPSCEGSLPVMSSATGGALSPAHLNPFHCPLRICGGDNLLPWYSNAFIFHLVYKPAVSCPLRPSLANPQPIGPVEQQQAANQRAGARQSPPPVQSKLTRKERKQAARNMPRKRK</sequence>
<feature type="domain" description="MYND-type" evidence="6">
    <location>
        <begin position="229"/>
        <end position="275"/>
    </location>
</feature>
<dbReference type="PANTHER" id="PTHR47085:SF1">
    <property type="entry name" value="ZINC FINGER MYND DOMAIN-CONTAINING PROTEIN 15"/>
    <property type="match status" value="1"/>
</dbReference>
<keyword evidence="1" id="KW-0479">Metal-binding</keyword>
<evidence type="ECO:0000313" key="7">
    <source>
        <dbReference type="EMBL" id="KAG5260922.1"/>
    </source>
</evidence>
<keyword evidence="8" id="KW-1185">Reference proteome</keyword>
<evidence type="ECO:0000259" key="6">
    <source>
        <dbReference type="PROSITE" id="PS50865"/>
    </source>
</evidence>
<gene>
    <name evidence="7" type="ORF">AALO_G00298030</name>
</gene>
<dbReference type="InterPro" id="IPR042989">
    <property type="entry name" value="ZMY15"/>
</dbReference>
<dbReference type="Gene3D" id="6.10.140.2220">
    <property type="match status" value="1"/>
</dbReference>